<dbReference type="InterPro" id="IPR032675">
    <property type="entry name" value="LRR_dom_sf"/>
</dbReference>
<keyword evidence="4" id="KW-1185">Reference proteome</keyword>
<dbReference type="SUPFAM" id="SSF52058">
    <property type="entry name" value="L domain-like"/>
    <property type="match status" value="1"/>
</dbReference>
<evidence type="ECO:0000256" key="1">
    <source>
        <dbReference type="ARBA" id="ARBA00022737"/>
    </source>
</evidence>
<protein>
    <submittedName>
        <fullName evidence="3">Disease resistance protein (TIR-NBS-LRR class)</fullName>
    </submittedName>
</protein>
<evidence type="ECO:0000313" key="4">
    <source>
        <dbReference type="Proteomes" id="UP000245207"/>
    </source>
</evidence>
<dbReference type="Gene3D" id="3.80.10.10">
    <property type="entry name" value="Ribonuclease Inhibitor"/>
    <property type="match status" value="3"/>
</dbReference>
<sequence length="310" mass="35326">MPVNCPKLKHLDISHSKLRTFDVGLTPNLETLSLKNCADFEELHVSVACSNLKILNLIKSRLRSLDHELIPNLESRRWEPKVNCYSATLHLAGESLDLCPLHPNSNRPKLRIRGDYEDYLPALVGNIVKLISFGQCAGIDFKKFSDIICSLQCLKKLILQFNIPDFHKDLGHLECLEELCLYSTKIKHLPDSICMLKHLKSLTLEDDSICMLKRLKSLNVKNRCCLGMLLEDIGQLESLETLALCGAMIKHLPDSICMLKHLKYLVLKLPEDIDRLECLEQLDIRDTGIGADLLESNMWKKKIEDVEDDK</sequence>
<feature type="domain" description="Disease resistance R13L4/SHOC-2-like LRR" evidence="2">
    <location>
        <begin position="208"/>
        <end position="286"/>
    </location>
</feature>
<dbReference type="EMBL" id="PKPP01010028">
    <property type="protein sequence ID" value="PWA46963.1"/>
    <property type="molecule type" value="Genomic_DNA"/>
</dbReference>
<dbReference type="Pfam" id="PF23598">
    <property type="entry name" value="LRR_14"/>
    <property type="match status" value="1"/>
</dbReference>
<comment type="caution">
    <text evidence="3">The sequence shown here is derived from an EMBL/GenBank/DDBJ whole genome shotgun (WGS) entry which is preliminary data.</text>
</comment>
<dbReference type="InterPro" id="IPR050715">
    <property type="entry name" value="LRR-SigEffector_domain"/>
</dbReference>
<dbReference type="STRING" id="35608.A0A2U1LD85"/>
<dbReference type="PANTHER" id="PTHR45752">
    <property type="entry name" value="LEUCINE-RICH REPEAT-CONTAINING"/>
    <property type="match status" value="1"/>
</dbReference>
<organism evidence="3 4">
    <name type="scientific">Artemisia annua</name>
    <name type="common">Sweet wormwood</name>
    <dbReference type="NCBI Taxonomy" id="35608"/>
    <lineage>
        <taxon>Eukaryota</taxon>
        <taxon>Viridiplantae</taxon>
        <taxon>Streptophyta</taxon>
        <taxon>Embryophyta</taxon>
        <taxon>Tracheophyta</taxon>
        <taxon>Spermatophyta</taxon>
        <taxon>Magnoliopsida</taxon>
        <taxon>eudicotyledons</taxon>
        <taxon>Gunneridae</taxon>
        <taxon>Pentapetalae</taxon>
        <taxon>asterids</taxon>
        <taxon>campanulids</taxon>
        <taxon>Asterales</taxon>
        <taxon>Asteraceae</taxon>
        <taxon>Asteroideae</taxon>
        <taxon>Anthemideae</taxon>
        <taxon>Artemisiinae</taxon>
        <taxon>Artemisia</taxon>
    </lineage>
</organism>
<accession>A0A2U1LD85</accession>
<evidence type="ECO:0000313" key="3">
    <source>
        <dbReference type="EMBL" id="PWA46963.1"/>
    </source>
</evidence>
<dbReference type="Proteomes" id="UP000245207">
    <property type="component" value="Unassembled WGS sequence"/>
</dbReference>
<name>A0A2U1LD85_ARTAN</name>
<dbReference type="InterPro" id="IPR055414">
    <property type="entry name" value="LRR_R13L4/SHOC2-like"/>
</dbReference>
<proteinExistence type="predicted"/>
<reference evidence="3 4" key="1">
    <citation type="journal article" date="2018" name="Mol. Plant">
        <title>The genome of Artemisia annua provides insight into the evolution of Asteraceae family and artemisinin biosynthesis.</title>
        <authorList>
            <person name="Shen Q."/>
            <person name="Zhang L."/>
            <person name="Liao Z."/>
            <person name="Wang S."/>
            <person name="Yan T."/>
            <person name="Shi P."/>
            <person name="Liu M."/>
            <person name="Fu X."/>
            <person name="Pan Q."/>
            <person name="Wang Y."/>
            <person name="Lv Z."/>
            <person name="Lu X."/>
            <person name="Zhang F."/>
            <person name="Jiang W."/>
            <person name="Ma Y."/>
            <person name="Chen M."/>
            <person name="Hao X."/>
            <person name="Li L."/>
            <person name="Tang Y."/>
            <person name="Lv G."/>
            <person name="Zhou Y."/>
            <person name="Sun X."/>
            <person name="Brodelius P.E."/>
            <person name="Rose J.K.C."/>
            <person name="Tang K."/>
        </authorList>
    </citation>
    <scope>NUCLEOTIDE SEQUENCE [LARGE SCALE GENOMIC DNA]</scope>
    <source>
        <strain evidence="4">cv. Huhao1</strain>
        <tissue evidence="3">Leaf</tissue>
    </source>
</reference>
<dbReference type="OrthoDB" id="2018313at2759"/>
<keyword evidence="1" id="KW-0677">Repeat</keyword>
<gene>
    <name evidence="3" type="ORF">CTI12_AA501640</name>
</gene>
<dbReference type="SUPFAM" id="SSF52047">
    <property type="entry name" value="RNI-like"/>
    <property type="match status" value="1"/>
</dbReference>
<evidence type="ECO:0000259" key="2">
    <source>
        <dbReference type="Pfam" id="PF23598"/>
    </source>
</evidence>
<dbReference type="AlphaFoldDB" id="A0A2U1LD85"/>
<dbReference type="PANTHER" id="PTHR45752:SF195">
    <property type="entry name" value="LEUCINE-RICH REPEAT (LRR) FAMILY PROTEIN-RELATED"/>
    <property type="match status" value="1"/>
</dbReference>